<dbReference type="SUPFAM" id="SSF56563">
    <property type="entry name" value="Major capsid protein gp5"/>
    <property type="match status" value="1"/>
</dbReference>
<evidence type="ECO:0000259" key="1">
    <source>
        <dbReference type="Pfam" id="PF21703"/>
    </source>
</evidence>
<organism evidence="2">
    <name type="scientific">uncultured Caudovirales phage</name>
    <dbReference type="NCBI Taxonomy" id="2100421"/>
    <lineage>
        <taxon>Viruses</taxon>
        <taxon>Duplodnaviria</taxon>
        <taxon>Heunggongvirae</taxon>
        <taxon>Uroviricota</taxon>
        <taxon>Caudoviricetes</taxon>
        <taxon>Peduoviridae</taxon>
        <taxon>Maltschvirus</taxon>
        <taxon>Maltschvirus maltsch</taxon>
    </lineage>
</organism>
<proteinExistence type="predicted"/>
<sequence length="310" mass="32821">MANFTVDRIGQIAGAGVTDALFLKQFGGEIMGIFQNQMVGIDRHTVRNISSGKTAQFPAYGRVTAAYHTPGTELVGQTMQHAERTISVDDFLVADLSLSQIDDLMNHYDVRGPYAEELAYSLANAADANVLQVALLAARASATVTGGAAGKVITSATANSSASALITALYTIAQTFDENNLPAEGRQVFIKPAQWSLLAQSSTLYVNQNSATPGDVAKGTPTPMVAGIELVKTNNVPSTNVTTGPTAYRGNFSTSVVVATHKSALGTVKLLDLTPEITWQARYLVWLITARFAMGHGILRPESAAEVKTS</sequence>
<protein>
    <submittedName>
        <fullName evidence="2">Major capsid protein</fullName>
    </submittedName>
</protein>
<name>A0A6J5P0L0_9CAUD</name>
<feature type="domain" description="Capsid Gp10A/Gp10B-like" evidence="1">
    <location>
        <begin position="56"/>
        <end position="308"/>
    </location>
</feature>
<reference evidence="2" key="1">
    <citation type="submission" date="2020-04" db="EMBL/GenBank/DDBJ databases">
        <authorList>
            <person name="Chiriac C."/>
            <person name="Salcher M."/>
            <person name="Ghai R."/>
            <person name="Kavagutti S V."/>
        </authorList>
    </citation>
    <scope>NUCLEOTIDE SEQUENCE</scope>
</reference>
<gene>
    <name evidence="2" type="ORF">UFOVP823_32</name>
</gene>
<dbReference type="Pfam" id="PF21703">
    <property type="entry name" value="Gp10A-like"/>
    <property type="match status" value="1"/>
</dbReference>
<accession>A0A6J5P0L0</accession>
<evidence type="ECO:0000313" key="2">
    <source>
        <dbReference type="EMBL" id="CAB4165339.1"/>
    </source>
</evidence>
<dbReference type="EMBL" id="LR796773">
    <property type="protein sequence ID" value="CAB4165339.1"/>
    <property type="molecule type" value="Genomic_DNA"/>
</dbReference>
<dbReference type="InterPro" id="IPR049301">
    <property type="entry name" value="Capsid_Gp10A/Gp10B-like_dom"/>
</dbReference>